<keyword evidence="2" id="KW-1185">Reference proteome</keyword>
<sequence>ATVRNGVVAIEVRPEWVKHFMHNALLEEHYNHFRRALNGSWKEAEEKTVCLDDVECSTSTSLFLEWLYSQQYPKGHRFGAGRSNRTKQVSRFKACAFGDRFLVPAFRAASESALIDRIIVANRSPYYDAIIYAYEHLPSDSPVFQALIDAHYHGFAEDSDTEKNGELELRSQHPHSFLVEAMLRYMRLQSSMSRKKHLDRCNYHEHASDDERGDKCQVPRIDDFD</sequence>
<dbReference type="EMBL" id="MU006726">
    <property type="protein sequence ID" value="KAF2625387.1"/>
    <property type="molecule type" value="Genomic_DNA"/>
</dbReference>
<gene>
    <name evidence="1" type="ORF">BU25DRAFT_346330</name>
</gene>
<organism evidence="1 2">
    <name type="scientific">Macroventuria anomochaeta</name>
    <dbReference type="NCBI Taxonomy" id="301207"/>
    <lineage>
        <taxon>Eukaryota</taxon>
        <taxon>Fungi</taxon>
        <taxon>Dikarya</taxon>
        <taxon>Ascomycota</taxon>
        <taxon>Pezizomycotina</taxon>
        <taxon>Dothideomycetes</taxon>
        <taxon>Pleosporomycetidae</taxon>
        <taxon>Pleosporales</taxon>
        <taxon>Pleosporineae</taxon>
        <taxon>Didymellaceae</taxon>
        <taxon>Macroventuria</taxon>
    </lineage>
</organism>
<protein>
    <submittedName>
        <fullName evidence="1">Uncharacterized protein</fullName>
    </submittedName>
</protein>
<proteinExistence type="predicted"/>
<feature type="non-terminal residue" evidence="1">
    <location>
        <position position="1"/>
    </location>
</feature>
<name>A0ACB6RWX0_9PLEO</name>
<comment type="caution">
    <text evidence="1">The sequence shown here is derived from an EMBL/GenBank/DDBJ whole genome shotgun (WGS) entry which is preliminary data.</text>
</comment>
<accession>A0ACB6RWX0</accession>
<evidence type="ECO:0000313" key="2">
    <source>
        <dbReference type="Proteomes" id="UP000799754"/>
    </source>
</evidence>
<evidence type="ECO:0000313" key="1">
    <source>
        <dbReference type="EMBL" id="KAF2625387.1"/>
    </source>
</evidence>
<dbReference type="Proteomes" id="UP000799754">
    <property type="component" value="Unassembled WGS sequence"/>
</dbReference>
<reference evidence="1" key="1">
    <citation type="journal article" date="2020" name="Stud. Mycol.">
        <title>101 Dothideomycetes genomes: a test case for predicting lifestyles and emergence of pathogens.</title>
        <authorList>
            <person name="Haridas S."/>
            <person name="Albert R."/>
            <person name="Binder M."/>
            <person name="Bloem J."/>
            <person name="Labutti K."/>
            <person name="Salamov A."/>
            <person name="Andreopoulos B."/>
            <person name="Baker S."/>
            <person name="Barry K."/>
            <person name="Bills G."/>
            <person name="Bluhm B."/>
            <person name="Cannon C."/>
            <person name="Castanera R."/>
            <person name="Culley D."/>
            <person name="Daum C."/>
            <person name="Ezra D."/>
            <person name="Gonzalez J."/>
            <person name="Henrissat B."/>
            <person name="Kuo A."/>
            <person name="Liang C."/>
            <person name="Lipzen A."/>
            <person name="Lutzoni F."/>
            <person name="Magnuson J."/>
            <person name="Mondo S."/>
            <person name="Nolan M."/>
            <person name="Ohm R."/>
            <person name="Pangilinan J."/>
            <person name="Park H.-J."/>
            <person name="Ramirez L."/>
            <person name="Alfaro M."/>
            <person name="Sun H."/>
            <person name="Tritt A."/>
            <person name="Yoshinaga Y."/>
            <person name="Zwiers L.-H."/>
            <person name="Turgeon B."/>
            <person name="Goodwin S."/>
            <person name="Spatafora J."/>
            <person name="Crous P."/>
            <person name="Grigoriev I."/>
        </authorList>
    </citation>
    <scope>NUCLEOTIDE SEQUENCE</scope>
    <source>
        <strain evidence="1">CBS 525.71</strain>
    </source>
</reference>